<evidence type="ECO:0000256" key="1">
    <source>
        <dbReference type="ARBA" id="ARBA00008791"/>
    </source>
</evidence>
<accession>A0A841DSV8</accession>
<dbReference type="RefSeq" id="WP_184832841.1">
    <property type="nucleotide sequence ID" value="NZ_BAAAVN010000004.1"/>
</dbReference>
<dbReference type="Pfam" id="PF00582">
    <property type="entry name" value="Usp"/>
    <property type="match status" value="2"/>
</dbReference>
<reference evidence="5 6" key="1">
    <citation type="submission" date="2020-08" db="EMBL/GenBank/DDBJ databases">
        <title>Sequencing the genomes of 1000 actinobacteria strains.</title>
        <authorList>
            <person name="Klenk H.-P."/>
        </authorList>
    </citation>
    <scope>NUCLEOTIDE SEQUENCE [LARGE SCALE GENOMIC DNA]</scope>
    <source>
        <strain evidence="5 6">DSM 17294</strain>
    </source>
</reference>
<evidence type="ECO:0000259" key="4">
    <source>
        <dbReference type="Pfam" id="PF00582"/>
    </source>
</evidence>
<dbReference type="InterPro" id="IPR014729">
    <property type="entry name" value="Rossmann-like_a/b/a_fold"/>
</dbReference>
<dbReference type="Proteomes" id="UP000558997">
    <property type="component" value="Unassembled WGS sequence"/>
</dbReference>
<comment type="similarity">
    <text evidence="1">Belongs to the universal stress protein A family.</text>
</comment>
<proteinExistence type="inferred from homology"/>
<dbReference type="PANTHER" id="PTHR46268">
    <property type="entry name" value="STRESS RESPONSE PROTEIN NHAX"/>
    <property type="match status" value="1"/>
</dbReference>
<dbReference type="Gene3D" id="3.40.50.620">
    <property type="entry name" value="HUPs"/>
    <property type="match status" value="2"/>
</dbReference>
<dbReference type="EMBL" id="JACHNF010000001">
    <property type="protein sequence ID" value="MBB5978448.1"/>
    <property type="molecule type" value="Genomic_DNA"/>
</dbReference>
<keyword evidence="6" id="KW-1185">Reference proteome</keyword>
<dbReference type="SUPFAM" id="SSF52402">
    <property type="entry name" value="Adenine nucleotide alpha hydrolases-like"/>
    <property type="match status" value="2"/>
</dbReference>
<organism evidence="5 6">
    <name type="scientific">Kribbella solani</name>
    <dbReference type="NCBI Taxonomy" id="236067"/>
    <lineage>
        <taxon>Bacteria</taxon>
        <taxon>Bacillati</taxon>
        <taxon>Actinomycetota</taxon>
        <taxon>Actinomycetes</taxon>
        <taxon>Propionibacteriales</taxon>
        <taxon>Kribbellaceae</taxon>
        <taxon>Kribbella</taxon>
    </lineage>
</organism>
<sequence length="305" mass="33257">MKPDEIVVGVDAAWRRSGALDWGLHEARLRRRPLRAVHVVDESLRSDDFAPIRLDGQVVRPSPIPRNDRRLVDELEEYLAGADPALDLAADLMIGAPGHRLAERSASAGLTVVGRRGIGGFARLLIGSTSESAAVHGDGPVVVVPNGWQPAKHASAPIVVGVDDHDQNDAALEFAFEMAAVHHVPLWLVHAWEVPAPYTWNAPVANGMREQWEQAARQWLDTVAEQWHQKHPDVDLRHELRQSHPVVALLDAADATGTQLIVVGGRRHRLPGLMIGSVARGVLHHATVPIAVVHEHRATEPNPGQ</sequence>
<dbReference type="PRINTS" id="PR01438">
    <property type="entry name" value="UNVRSLSTRESS"/>
</dbReference>
<keyword evidence="3" id="KW-0067">ATP-binding</keyword>
<evidence type="ECO:0000256" key="2">
    <source>
        <dbReference type="ARBA" id="ARBA00022741"/>
    </source>
</evidence>
<protein>
    <submittedName>
        <fullName evidence="5">Nucleotide-binding universal stress UspA family protein</fullName>
    </submittedName>
</protein>
<dbReference type="InterPro" id="IPR006015">
    <property type="entry name" value="Universal_stress_UspA"/>
</dbReference>
<evidence type="ECO:0000313" key="5">
    <source>
        <dbReference type="EMBL" id="MBB5978448.1"/>
    </source>
</evidence>
<evidence type="ECO:0000313" key="6">
    <source>
        <dbReference type="Proteomes" id="UP000558997"/>
    </source>
</evidence>
<dbReference type="AlphaFoldDB" id="A0A841DSV8"/>
<name>A0A841DSV8_9ACTN</name>
<dbReference type="PANTHER" id="PTHR46268:SF27">
    <property type="entry name" value="UNIVERSAL STRESS PROTEIN RV2623"/>
    <property type="match status" value="1"/>
</dbReference>
<dbReference type="InterPro" id="IPR006016">
    <property type="entry name" value="UspA"/>
</dbReference>
<feature type="domain" description="UspA" evidence="4">
    <location>
        <begin position="157"/>
        <end position="294"/>
    </location>
</feature>
<dbReference type="GO" id="GO:0005524">
    <property type="term" value="F:ATP binding"/>
    <property type="evidence" value="ECO:0007669"/>
    <property type="project" value="UniProtKB-KW"/>
</dbReference>
<comment type="caution">
    <text evidence="5">The sequence shown here is derived from an EMBL/GenBank/DDBJ whole genome shotgun (WGS) entry which is preliminary data.</text>
</comment>
<evidence type="ECO:0000256" key="3">
    <source>
        <dbReference type="ARBA" id="ARBA00022840"/>
    </source>
</evidence>
<gene>
    <name evidence="5" type="ORF">HDA44_001789</name>
</gene>
<keyword evidence="2" id="KW-0547">Nucleotide-binding</keyword>
<feature type="domain" description="UspA" evidence="4">
    <location>
        <begin position="5"/>
        <end position="145"/>
    </location>
</feature>